<dbReference type="KEGG" id="vg:55007317"/>
<dbReference type="RefSeq" id="YP_009816083.1">
    <property type="nucleotide sequence ID" value="NC_048102.1"/>
</dbReference>
<sequence>MEIPKINIPRREIGVQPIPRVYTPEWLKEAPNVIPPTPPVTSQLGVPIINMPGCVQAHEQNSGKEKSGILAADDPKGVKTFCDSGMPSFNPIDYDKNKIKWQQEKVEPPKLKPPEQPETKTPEVPKKLPEKPKCPTEVQKLEAPVGTLTDAGKKKIVEYKLIEKQCVAIKEDLKIPDQIIKAIPSVGQVTTTAGITVIATAAATATPFLLKVVKPIVKQIIKKIKKALGKEPPKLSANEIRANKYREKKGLPELKQPKKKK</sequence>
<protein>
    <submittedName>
        <fullName evidence="2">Uncharacterized protein</fullName>
    </submittedName>
</protein>
<dbReference type="GeneID" id="55007317"/>
<feature type="region of interest" description="Disordered" evidence="1">
    <location>
        <begin position="106"/>
        <end position="132"/>
    </location>
</feature>
<reference evidence="2 3" key="1">
    <citation type="submission" date="2018-09" db="EMBL/GenBank/DDBJ databases">
        <authorList>
            <person name="You S."/>
        </authorList>
    </citation>
    <scope>NUCLEOTIDE SEQUENCE [LARGE SCALE GENOMIC DNA]</scope>
</reference>
<accession>A0A3G3M7I1</accession>
<evidence type="ECO:0000313" key="3">
    <source>
        <dbReference type="Proteomes" id="UP000281181"/>
    </source>
</evidence>
<organism evidence="2 3">
    <name type="scientific">Synechococcus phage S-P4</name>
    <dbReference type="NCBI Taxonomy" id="2484640"/>
    <lineage>
        <taxon>Viruses</taxon>
        <taxon>Duplodnaviria</taxon>
        <taxon>Heunggongvirae</taxon>
        <taxon>Uroviricota</taxon>
        <taxon>Caudoviricetes</taxon>
        <taxon>Pantevenvirales</taxon>
        <taxon>Kyanoviridae</taxon>
        <taxon>Leucotheavirus</taxon>
        <taxon>Leucotheavirus sp4</taxon>
    </lineage>
</organism>
<dbReference type="Proteomes" id="UP000281181">
    <property type="component" value="Segment"/>
</dbReference>
<feature type="region of interest" description="Disordered" evidence="1">
    <location>
        <begin position="235"/>
        <end position="261"/>
    </location>
</feature>
<proteinExistence type="predicted"/>
<keyword evidence="3" id="KW-1185">Reference proteome</keyword>
<feature type="compositionally biased region" description="Basic and acidic residues" evidence="1">
    <location>
        <begin position="241"/>
        <end position="261"/>
    </location>
</feature>
<dbReference type="EMBL" id="MH920639">
    <property type="protein sequence ID" value="AYR01898.1"/>
    <property type="molecule type" value="Genomic_DNA"/>
</dbReference>
<evidence type="ECO:0000313" key="2">
    <source>
        <dbReference type="EMBL" id="AYR01898.1"/>
    </source>
</evidence>
<evidence type="ECO:0000256" key="1">
    <source>
        <dbReference type="SAM" id="MobiDB-lite"/>
    </source>
</evidence>
<name>A0A3G3M7I1_9CAUD</name>